<accession>A0A2H0DZE5</accession>
<comment type="caution">
    <text evidence="1">The sequence shown here is derived from an EMBL/GenBank/DDBJ whole genome shotgun (WGS) entry which is preliminary data.</text>
</comment>
<dbReference type="SUPFAM" id="SSF51395">
    <property type="entry name" value="FMN-linked oxidoreductases"/>
    <property type="match status" value="1"/>
</dbReference>
<name>A0A2H0DZE5_9BACT</name>
<dbReference type="Proteomes" id="UP000231143">
    <property type="component" value="Unassembled WGS sequence"/>
</dbReference>
<organism evidence="1 2">
    <name type="scientific">Candidatus Campbellbacteria bacterium CG22_combo_CG10-13_8_21_14_all_36_13</name>
    <dbReference type="NCBI Taxonomy" id="1974529"/>
    <lineage>
        <taxon>Bacteria</taxon>
        <taxon>Candidatus Campbelliibacteriota</taxon>
    </lineage>
</organism>
<sequence>MYKHIIKPILFLFDPEAVHTLAISLGEFFGRFAITRKIVDLMYGYHDKNISKTVDGVYYKTPIILSAGFDYNGRLTRILPHM</sequence>
<protein>
    <recommendedName>
        <fullName evidence="3">Dihydroorotate dehydrogenase (Quinone)</fullName>
    </recommendedName>
</protein>
<proteinExistence type="predicted"/>
<gene>
    <name evidence="1" type="ORF">COW81_00580</name>
</gene>
<dbReference type="Gene3D" id="3.20.20.70">
    <property type="entry name" value="Aldolase class I"/>
    <property type="match status" value="1"/>
</dbReference>
<dbReference type="InterPro" id="IPR013785">
    <property type="entry name" value="Aldolase_TIM"/>
</dbReference>
<dbReference type="EMBL" id="PCTT01000008">
    <property type="protein sequence ID" value="PIP87361.1"/>
    <property type="molecule type" value="Genomic_DNA"/>
</dbReference>
<evidence type="ECO:0000313" key="1">
    <source>
        <dbReference type="EMBL" id="PIP87361.1"/>
    </source>
</evidence>
<evidence type="ECO:0000313" key="2">
    <source>
        <dbReference type="Proteomes" id="UP000231143"/>
    </source>
</evidence>
<dbReference type="AlphaFoldDB" id="A0A2H0DZE5"/>
<evidence type="ECO:0008006" key="3">
    <source>
        <dbReference type="Google" id="ProtNLM"/>
    </source>
</evidence>
<reference evidence="1 2" key="1">
    <citation type="submission" date="2017-09" db="EMBL/GenBank/DDBJ databases">
        <title>Depth-based differentiation of microbial function through sediment-hosted aquifers and enrichment of novel symbionts in the deep terrestrial subsurface.</title>
        <authorList>
            <person name="Probst A.J."/>
            <person name="Ladd B."/>
            <person name="Jarett J.K."/>
            <person name="Geller-Mcgrath D.E."/>
            <person name="Sieber C.M."/>
            <person name="Emerson J.B."/>
            <person name="Anantharaman K."/>
            <person name="Thomas B.C."/>
            <person name="Malmstrom R."/>
            <person name="Stieglmeier M."/>
            <person name="Klingl A."/>
            <person name="Woyke T."/>
            <person name="Ryan C.M."/>
            <person name="Banfield J.F."/>
        </authorList>
    </citation>
    <scope>NUCLEOTIDE SEQUENCE [LARGE SCALE GENOMIC DNA]</scope>
    <source>
        <strain evidence="1">CG22_combo_CG10-13_8_21_14_all_36_13</strain>
    </source>
</reference>